<feature type="domain" description="ABC transporter" evidence="10">
    <location>
        <begin position="366"/>
        <end position="582"/>
    </location>
</feature>
<accession>A0A4R9JP46</accession>
<sequence>METGQNSQIRSDYLKLWCLLSKRRKIQYFFVLIFIVITSFAEVLSLGAIIPFLGVLISPEKVFEIEELRFLWNILEVFNSSQILFPITILFASGAIVAGIFRLSLLYISTRLSFAIGADLSTEIYKRTLYQSYTIHVSRNTADVISGITSKANGVVAYVLQPILSLVSSLILLIVILLGLITIEPVITSLAFFIFGALYLTIALFAKKKLARDGKIASDSQTKLQKSLQEGLGAIRDVILDGTQKFYIDLYAKADNPYRRALGNSQYTSTSPRYTIEAIGIALMAIFAYQLSITSSNLLSIIPLLGSLAMGAQRMLPVLQQSYTAWAYLKIGKSTLTDVMALLNQPHTYGERNKLTEERIDLMSAIELKNVSFRYGNDLPWVIKDISLKIEKGKRIGFIGKTGSGKSTLIDLIMGLLTATNGALFVDETEISQNNVNQWQRNIAHVPQSIYLSDSSIAENIAFGIPSEELDMQRVREASQKAQIANHIESLKDGYNTIVGERGIRLSGGQRQRIGIARALYKNASVIVFDEATSALDHETEKAVMEAIEGLGKDLTILMIAHRLSTVESCDMIVKLEDGKIV</sequence>
<dbReference type="GO" id="GO:0034040">
    <property type="term" value="F:ATPase-coupled lipid transmembrane transporter activity"/>
    <property type="evidence" value="ECO:0007669"/>
    <property type="project" value="TreeGrafter"/>
</dbReference>
<dbReference type="GO" id="GO:0005524">
    <property type="term" value="F:ATP binding"/>
    <property type="evidence" value="ECO:0007669"/>
    <property type="project" value="UniProtKB-KW"/>
</dbReference>
<feature type="transmembrane region" description="Helical" evidence="9">
    <location>
        <begin position="187"/>
        <end position="206"/>
    </location>
</feature>
<dbReference type="SUPFAM" id="SSF90123">
    <property type="entry name" value="ABC transporter transmembrane region"/>
    <property type="match status" value="1"/>
</dbReference>
<dbReference type="OrthoDB" id="341671at2"/>
<evidence type="ECO:0000256" key="1">
    <source>
        <dbReference type="ARBA" id="ARBA00004651"/>
    </source>
</evidence>
<dbReference type="GO" id="GO:0016887">
    <property type="term" value="F:ATP hydrolysis activity"/>
    <property type="evidence" value="ECO:0007669"/>
    <property type="project" value="InterPro"/>
</dbReference>
<keyword evidence="7 9" id="KW-1133">Transmembrane helix</keyword>
<evidence type="ECO:0000256" key="3">
    <source>
        <dbReference type="ARBA" id="ARBA00022475"/>
    </source>
</evidence>
<dbReference type="SUPFAM" id="SSF52540">
    <property type="entry name" value="P-loop containing nucleoside triphosphate hydrolases"/>
    <property type="match status" value="1"/>
</dbReference>
<evidence type="ECO:0000256" key="4">
    <source>
        <dbReference type="ARBA" id="ARBA00022692"/>
    </source>
</evidence>
<dbReference type="InterPro" id="IPR003593">
    <property type="entry name" value="AAA+_ATPase"/>
</dbReference>
<dbReference type="Pfam" id="PF00664">
    <property type="entry name" value="ABC_membrane"/>
    <property type="match status" value="1"/>
</dbReference>
<gene>
    <name evidence="12" type="ORF">EHQ59_14245</name>
</gene>
<keyword evidence="8 9" id="KW-0472">Membrane</keyword>
<dbReference type="InterPro" id="IPR039421">
    <property type="entry name" value="Type_1_exporter"/>
</dbReference>
<evidence type="ECO:0000313" key="12">
    <source>
        <dbReference type="EMBL" id="TGL49710.1"/>
    </source>
</evidence>
<proteinExistence type="predicted"/>
<dbReference type="InterPro" id="IPR027417">
    <property type="entry name" value="P-loop_NTPase"/>
</dbReference>
<feature type="domain" description="ABC transmembrane type-1" evidence="11">
    <location>
        <begin position="29"/>
        <end position="324"/>
    </location>
</feature>
<evidence type="ECO:0000256" key="8">
    <source>
        <dbReference type="ARBA" id="ARBA00023136"/>
    </source>
</evidence>
<evidence type="ECO:0000256" key="5">
    <source>
        <dbReference type="ARBA" id="ARBA00022741"/>
    </source>
</evidence>
<dbReference type="Pfam" id="PF00005">
    <property type="entry name" value="ABC_tran"/>
    <property type="match status" value="1"/>
</dbReference>
<dbReference type="SMART" id="SM00382">
    <property type="entry name" value="AAA"/>
    <property type="match status" value="1"/>
</dbReference>
<keyword evidence="5" id="KW-0547">Nucleotide-binding</keyword>
<protein>
    <submittedName>
        <fullName evidence="12">ABC transporter ATP-binding protein</fullName>
    </submittedName>
</protein>
<comment type="subcellular location">
    <subcellularLocation>
        <location evidence="1">Cell membrane</location>
        <topology evidence="1">Multi-pass membrane protein</topology>
    </subcellularLocation>
</comment>
<dbReference type="Proteomes" id="UP000297609">
    <property type="component" value="Unassembled WGS sequence"/>
</dbReference>
<dbReference type="GO" id="GO:0005886">
    <property type="term" value="C:plasma membrane"/>
    <property type="evidence" value="ECO:0007669"/>
    <property type="project" value="UniProtKB-SubCell"/>
</dbReference>
<dbReference type="InterPro" id="IPR017871">
    <property type="entry name" value="ABC_transporter-like_CS"/>
</dbReference>
<dbReference type="PANTHER" id="PTHR24221:SF654">
    <property type="entry name" value="ATP-BINDING CASSETTE SUB-FAMILY B MEMBER 6"/>
    <property type="match status" value="1"/>
</dbReference>
<keyword evidence="4 9" id="KW-0812">Transmembrane</keyword>
<evidence type="ECO:0000259" key="11">
    <source>
        <dbReference type="PROSITE" id="PS50929"/>
    </source>
</evidence>
<evidence type="ECO:0000259" key="10">
    <source>
        <dbReference type="PROSITE" id="PS50893"/>
    </source>
</evidence>
<dbReference type="InterPro" id="IPR003439">
    <property type="entry name" value="ABC_transporter-like_ATP-bd"/>
</dbReference>
<dbReference type="InterPro" id="IPR011527">
    <property type="entry name" value="ABC1_TM_dom"/>
</dbReference>
<name>A0A4R9JP46_9LEPT</name>
<feature type="transmembrane region" description="Helical" evidence="9">
    <location>
        <begin position="29"/>
        <end position="57"/>
    </location>
</feature>
<dbReference type="PROSITE" id="PS50893">
    <property type="entry name" value="ABC_TRANSPORTER_2"/>
    <property type="match status" value="1"/>
</dbReference>
<keyword evidence="13" id="KW-1185">Reference proteome</keyword>
<comment type="caution">
    <text evidence="12">The sequence shown here is derived from an EMBL/GenBank/DDBJ whole genome shotgun (WGS) entry which is preliminary data.</text>
</comment>
<dbReference type="FunFam" id="3.40.50.300:FF:000299">
    <property type="entry name" value="ABC transporter ATP-binding protein/permease"/>
    <property type="match status" value="1"/>
</dbReference>
<dbReference type="InterPro" id="IPR036640">
    <property type="entry name" value="ABC1_TM_sf"/>
</dbReference>
<organism evidence="12 13">
    <name type="scientific">Leptospira kemamanensis</name>
    <dbReference type="NCBI Taxonomy" id="2484942"/>
    <lineage>
        <taxon>Bacteria</taxon>
        <taxon>Pseudomonadati</taxon>
        <taxon>Spirochaetota</taxon>
        <taxon>Spirochaetia</taxon>
        <taxon>Leptospirales</taxon>
        <taxon>Leptospiraceae</taxon>
        <taxon>Leptospira</taxon>
    </lineage>
</organism>
<dbReference type="GO" id="GO:0140359">
    <property type="term" value="F:ABC-type transporter activity"/>
    <property type="evidence" value="ECO:0007669"/>
    <property type="project" value="InterPro"/>
</dbReference>
<feature type="transmembrane region" description="Helical" evidence="9">
    <location>
        <begin position="77"/>
        <end position="101"/>
    </location>
</feature>
<keyword evidence="6 12" id="KW-0067">ATP-binding</keyword>
<evidence type="ECO:0000256" key="7">
    <source>
        <dbReference type="ARBA" id="ARBA00022989"/>
    </source>
</evidence>
<dbReference type="PANTHER" id="PTHR24221">
    <property type="entry name" value="ATP-BINDING CASSETTE SUB-FAMILY B"/>
    <property type="match status" value="1"/>
</dbReference>
<reference evidence="12" key="1">
    <citation type="journal article" date="2019" name="PLoS Negl. Trop. Dis.">
        <title>Revisiting the worldwide diversity of Leptospira species in the environment.</title>
        <authorList>
            <person name="Vincent A.T."/>
            <person name="Schiettekatte O."/>
            <person name="Bourhy P."/>
            <person name="Veyrier F.J."/>
            <person name="Picardeau M."/>
        </authorList>
    </citation>
    <scope>NUCLEOTIDE SEQUENCE [LARGE SCALE GENOMIC DNA]</scope>
    <source>
        <strain evidence="12">201702454</strain>
    </source>
</reference>
<feature type="transmembrane region" description="Helical" evidence="9">
    <location>
        <begin position="274"/>
        <end position="292"/>
    </location>
</feature>
<dbReference type="PROSITE" id="PS50929">
    <property type="entry name" value="ABC_TM1F"/>
    <property type="match status" value="1"/>
</dbReference>
<evidence type="ECO:0000256" key="6">
    <source>
        <dbReference type="ARBA" id="ARBA00022840"/>
    </source>
</evidence>
<dbReference type="PROSITE" id="PS00211">
    <property type="entry name" value="ABC_TRANSPORTER_1"/>
    <property type="match status" value="1"/>
</dbReference>
<evidence type="ECO:0000256" key="9">
    <source>
        <dbReference type="SAM" id="Phobius"/>
    </source>
</evidence>
<dbReference type="EMBL" id="RQGG01000041">
    <property type="protein sequence ID" value="TGL49710.1"/>
    <property type="molecule type" value="Genomic_DNA"/>
</dbReference>
<dbReference type="Gene3D" id="1.20.1560.10">
    <property type="entry name" value="ABC transporter type 1, transmembrane domain"/>
    <property type="match status" value="1"/>
</dbReference>
<dbReference type="AlphaFoldDB" id="A0A4R9JP46"/>
<keyword evidence="3" id="KW-1003">Cell membrane</keyword>
<evidence type="ECO:0000313" key="13">
    <source>
        <dbReference type="Proteomes" id="UP000297609"/>
    </source>
</evidence>
<keyword evidence="2" id="KW-0813">Transport</keyword>
<feature type="transmembrane region" description="Helical" evidence="9">
    <location>
        <begin position="155"/>
        <end position="181"/>
    </location>
</feature>
<evidence type="ECO:0000256" key="2">
    <source>
        <dbReference type="ARBA" id="ARBA00022448"/>
    </source>
</evidence>
<dbReference type="Gene3D" id="3.40.50.300">
    <property type="entry name" value="P-loop containing nucleotide triphosphate hydrolases"/>
    <property type="match status" value="1"/>
</dbReference>